<dbReference type="InterPro" id="IPR016167">
    <property type="entry name" value="FAD-bd_PCMH_sub1"/>
</dbReference>
<evidence type="ECO:0000256" key="3">
    <source>
        <dbReference type="ARBA" id="ARBA00022644"/>
    </source>
</evidence>
<dbReference type="InterPro" id="IPR016166">
    <property type="entry name" value="FAD-bd_PCMH"/>
</dbReference>
<dbReference type="GO" id="GO:0003885">
    <property type="term" value="F:D-arabinono-1,4-lactone oxidase activity"/>
    <property type="evidence" value="ECO:0007669"/>
    <property type="project" value="InterPro"/>
</dbReference>
<evidence type="ECO:0000256" key="5">
    <source>
        <dbReference type="ARBA" id="ARBA00023002"/>
    </source>
</evidence>
<dbReference type="PANTHER" id="PTHR43762:SF1">
    <property type="entry name" value="D-ARABINONO-1,4-LACTONE OXIDASE"/>
    <property type="match status" value="1"/>
</dbReference>
<comment type="similarity">
    <text evidence="2">Belongs to the oxygen-dependent FAD-linked oxidoreductase family.</text>
</comment>
<feature type="domain" description="FAD-binding PCMH-type" evidence="6">
    <location>
        <begin position="8"/>
        <end position="178"/>
    </location>
</feature>
<dbReference type="InterPro" id="IPR016169">
    <property type="entry name" value="FAD-bd_PCMH_sub2"/>
</dbReference>
<keyword evidence="5" id="KW-0560">Oxidoreductase</keyword>
<dbReference type="Gene3D" id="1.10.45.10">
    <property type="entry name" value="Vanillyl-alcohol Oxidase, Chain A, domain 4"/>
    <property type="match status" value="1"/>
</dbReference>
<dbReference type="InterPro" id="IPR016171">
    <property type="entry name" value="Vanillyl_alc_oxidase_C-sub2"/>
</dbReference>
<evidence type="ECO:0000313" key="8">
    <source>
        <dbReference type="EMBL" id="PHN98044.1"/>
    </source>
</evidence>
<dbReference type="UniPathway" id="UPA00132"/>
<dbReference type="Proteomes" id="UP001242342">
    <property type="component" value="Unassembled WGS sequence"/>
</dbReference>
<reference evidence="8 9" key="1">
    <citation type="journal article" date="2016" name="Nat. Commun.">
        <title>Microbial interactions lead to rapid micro-scale successions on model marine particles.</title>
        <authorList>
            <person name="Datta M.S."/>
            <person name="Sliwerska E."/>
            <person name="Gore J."/>
            <person name="Polz M.F."/>
            <person name="Cordero O.X."/>
        </authorList>
    </citation>
    <scope>NUCLEOTIDE SEQUENCE [LARGE SCALE GENOMIC DNA]</scope>
    <source>
        <strain evidence="8 9">4G03</strain>
    </source>
</reference>
<dbReference type="Gene3D" id="3.30.70.2520">
    <property type="match status" value="1"/>
</dbReference>
<dbReference type="InterPro" id="IPR036318">
    <property type="entry name" value="FAD-bd_PCMH-like_sf"/>
</dbReference>
<dbReference type="SUPFAM" id="SSF56176">
    <property type="entry name" value="FAD-binding/transporter-associated domain-like"/>
    <property type="match status" value="1"/>
</dbReference>
<dbReference type="GO" id="GO:0071949">
    <property type="term" value="F:FAD binding"/>
    <property type="evidence" value="ECO:0007669"/>
    <property type="project" value="InterPro"/>
</dbReference>
<keyword evidence="10" id="KW-1185">Reference proteome</keyword>
<keyword evidence="3" id="KW-0060">Ascorbate biosynthesis</keyword>
<accession>A0A2G1BVP0</accession>
<dbReference type="InterPro" id="IPR006093">
    <property type="entry name" value="Oxy_OxRdtase_FAD_BS"/>
</dbReference>
<dbReference type="PIRSF" id="PIRSF000136">
    <property type="entry name" value="LGO_GLO"/>
    <property type="match status" value="1"/>
</dbReference>
<dbReference type="AlphaFoldDB" id="A0A2G1BVP0"/>
<name>A0A2G1BVP0_9FLAO</name>
<protein>
    <submittedName>
        <fullName evidence="7">D-arabinono-1,4-lactone oxidase</fullName>
    </submittedName>
    <submittedName>
        <fullName evidence="8">FAD-binding oxidoreductase</fullName>
    </submittedName>
</protein>
<proteinExistence type="inferred from homology"/>
<dbReference type="InterPro" id="IPR007173">
    <property type="entry name" value="ALO_C"/>
</dbReference>
<evidence type="ECO:0000313" key="9">
    <source>
        <dbReference type="Proteomes" id="UP000222163"/>
    </source>
</evidence>
<dbReference type="PROSITE" id="PS00862">
    <property type="entry name" value="OX2_COVAL_FAD"/>
    <property type="match status" value="1"/>
</dbReference>
<dbReference type="EMBL" id="JAUYVU010000001">
    <property type="protein sequence ID" value="MDP2540091.1"/>
    <property type="molecule type" value="Genomic_DNA"/>
</dbReference>
<dbReference type="EMBL" id="PDUU01000004">
    <property type="protein sequence ID" value="PHN98044.1"/>
    <property type="molecule type" value="Genomic_DNA"/>
</dbReference>
<evidence type="ECO:0000256" key="4">
    <source>
        <dbReference type="ARBA" id="ARBA00022827"/>
    </source>
</evidence>
<keyword evidence="4" id="KW-0285">Flavoprotein</keyword>
<reference evidence="7 10" key="3">
    <citation type="submission" date="2023-07" db="EMBL/GenBank/DDBJ databases">
        <title>Genome content predicts the carbon catabolic preferences of heterotrophic bacteria.</title>
        <authorList>
            <person name="Gralka M."/>
        </authorList>
    </citation>
    <scope>NUCLEOTIDE SEQUENCE [LARGE SCALE GENOMIC DNA]</scope>
    <source>
        <strain evidence="7 10">4G03</strain>
    </source>
</reference>
<keyword evidence="4" id="KW-0274">FAD</keyword>
<evidence type="ECO:0000256" key="1">
    <source>
        <dbReference type="ARBA" id="ARBA00005147"/>
    </source>
</evidence>
<gene>
    <name evidence="8" type="ORF">CSC81_06460</name>
    <name evidence="7" type="ORF">Q8W23_01245</name>
</gene>
<dbReference type="Gene3D" id="3.30.465.10">
    <property type="match status" value="1"/>
</dbReference>
<dbReference type="PROSITE" id="PS51387">
    <property type="entry name" value="FAD_PCMH"/>
    <property type="match status" value="1"/>
</dbReference>
<sequence>MKNWAENVQWNPSAVAFPHSENEIQQLVLKAIRFNQKIRVIGSGHSFTSLCSTDEILVTLDNFQGLISINKEKNQATIKAGTKLSLLGELLFKEGLAMENMGDINVQSIAGAISTGTHGTGIGLKSISNQVIGLKFVNGKGEIIECSTTKNTELFKAAQVSLGCLGVITEVTLQCVPIYKLKLQNKKEKLSDVLTTLNERNSQNRNFEFYWIPYTNTAWTKTSNIVEDSEPDKVNFFNYWTEYVLENYVFKLMCEYAKVFPSQNKTVANITAASISNVKKVYHSHKVYATQRRVKFHEMEYNIPAETYQDVFKDVQKIVNSKKFNIHFPIENRWVKGDDVYMSPAYNRDSAYIACHVYNKKDSSAYFAALEEVFKAYDGRPHWGKMNTFNTEEVAKAYPKFTEFMTFRKEHDPENIFVNPYIQKLLGI</sequence>
<dbReference type="RefSeq" id="WP_099214950.1">
    <property type="nucleotide sequence ID" value="NZ_JAUYVU010000001.1"/>
</dbReference>
<dbReference type="Gene3D" id="3.30.43.10">
    <property type="entry name" value="Uridine Diphospho-n-acetylenolpyruvylglucosamine Reductase, domain 2"/>
    <property type="match status" value="1"/>
</dbReference>
<dbReference type="NCBIfam" id="TIGR01679">
    <property type="entry name" value="bact_FAD_ox"/>
    <property type="match status" value="1"/>
</dbReference>
<organism evidence="8 9">
    <name type="scientific">Tenacibaculum discolor</name>
    <dbReference type="NCBI Taxonomy" id="361581"/>
    <lineage>
        <taxon>Bacteria</taxon>
        <taxon>Pseudomonadati</taxon>
        <taxon>Bacteroidota</taxon>
        <taxon>Flavobacteriia</taxon>
        <taxon>Flavobacteriales</taxon>
        <taxon>Flavobacteriaceae</taxon>
        <taxon>Tenacibaculum</taxon>
    </lineage>
</organism>
<dbReference type="PANTHER" id="PTHR43762">
    <property type="entry name" value="L-GULONOLACTONE OXIDASE"/>
    <property type="match status" value="1"/>
</dbReference>
<comment type="caution">
    <text evidence="8">The sequence shown here is derived from an EMBL/GenBank/DDBJ whole genome shotgun (WGS) entry which is preliminary data.</text>
</comment>
<reference evidence="8" key="2">
    <citation type="submission" date="2017-10" db="EMBL/GenBank/DDBJ databases">
        <authorList>
            <person name="Enke T.N."/>
            <person name="Cordero O.X."/>
        </authorList>
    </citation>
    <scope>NUCLEOTIDE SEQUENCE</scope>
    <source>
        <strain evidence="8">4G03</strain>
    </source>
</reference>
<dbReference type="InterPro" id="IPR006094">
    <property type="entry name" value="Oxid_FAD_bind_N"/>
</dbReference>
<dbReference type="GO" id="GO:0016020">
    <property type="term" value="C:membrane"/>
    <property type="evidence" value="ECO:0007669"/>
    <property type="project" value="InterPro"/>
</dbReference>
<dbReference type="InterPro" id="IPR010031">
    <property type="entry name" value="FAD_lactone_oxidase-like"/>
</dbReference>
<dbReference type="Proteomes" id="UP000222163">
    <property type="component" value="Unassembled WGS sequence"/>
</dbReference>
<dbReference type="Pfam" id="PF04030">
    <property type="entry name" value="ALO"/>
    <property type="match status" value="1"/>
</dbReference>
<evidence type="ECO:0000259" key="6">
    <source>
        <dbReference type="PROSITE" id="PS51387"/>
    </source>
</evidence>
<dbReference type="Pfam" id="PF01565">
    <property type="entry name" value="FAD_binding_4"/>
    <property type="match status" value="1"/>
</dbReference>
<dbReference type="GO" id="GO:0019853">
    <property type="term" value="P:L-ascorbic acid biosynthetic process"/>
    <property type="evidence" value="ECO:0007669"/>
    <property type="project" value="UniProtKB-UniPathway"/>
</dbReference>
<evidence type="ECO:0000256" key="2">
    <source>
        <dbReference type="ARBA" id="ARBA00005466"/>
    </source>
</evidence>
<evidence type="ECO:0000313" key="10">
    <source>
        <dbReference type="Proteomes" id="UP001242342"/>
    </source>
</evidence>
<comment type="pathway">
    <text evidence="1">Cofactor biosynthesis; L-ascorbate biosynthesis.</text>
</comment>
<evidence type="ECO:0000313" key="7">
    <source>
        <dbReference type="EMBL" id="MDP2540091.1"/>
    </source>
</evidence>